<reference evidence="1" key="1">
    <citation type="submission" date="2015-03" db="EMBL/GenBank/DDBJ databases">
        <title>Metagenome Sequencing of an Archaeal-Dominated Microbial Community from a Hot Spring at the Los Azufres Geothermal Field, Mexico.</title>
        <authorList>
            <person name="Servin-Garciduenas L.E."/>
            <person name="Martinez-Romero E."/>
        </authorList>
    </citation>
    <scope>NUCLEOTIDE SEQUENCE [LARGE SCALE GENOMIC DNA]</scope>
    <source>
        <strain evidence="1">AZ1-454</strain>
    </source>
</reference>
<evidence type="ECO:0000313" key="1">
    <source>
        <dbReference type="EMBL" id="KJR79701.1"/>
    </source>
</evidence>
<organism evidence="1">
    <name type="scientific">Candidatus Aramenus sulfurataquae</name>
    <dbReference type="NCBI Taxonomy" id="1326980"/>
    <lineage>
        <taxon>Archaea</taxon>
        <taxon>Thermoproteota</taxon>
        <taxon>Thermoprotei</taxon>
        <taxon>Sulfolobales</taxon>
        <taxon>Sulfolobaceae</taxon>
        <taxon>Candidatus Aramenus</taxon>
    </lineage>
</organism>
<protein>
    <submittedName>
        <fullName evidence="1">Uncharacterized protein</fullName>
    </submittedName>
</protein>
<dbReference type="AlphaFoldDB" id="A0A0F2LUZ8"/>
<sequence>MQCYIKEGDQTCVEICGKIICDPETVKDYGALCEKCNKGDRKSCQEMMARFGCWSTTGWWL</sequence>
<name>A0A0F2LUZ8_9CREN</name>
<dbReference type="EMBL" id="JZWS01000002">
    <property type="protein sequence ID" value="KJR79701.1"/>
    <property type="molecule type" value="Genomic_DNA"/>
</dbReference>
<comment type="caution">
    <text evidence="1">The sequence shown here is derived from an EMBL/GenBank/DDBJ whole genome shotgun (WGS) entry which is preliminary data.</text>
</comment>
<proteinExistence type="predicted"/>
<accession>A0A0F2LUZ8</accession>
<gene>
    <name evidence="1" type="ORF">TQ35_00800</name>
</gene>